<sequence>AQNDYSKQFAHIYAARLGHMRGLLEAKARDKWGDKFPLKKMFELKEDFTEKCIIIGTLFKHQQLKPSILRDISEETQLAPQPPRFNFVDEDDKLILEDELQRIRLIGKLDVHYMVTGAVCAVL</sequence>
<feature type="non-terminal residue" evidence="4">
    <location>
        <position position="123"/>
    </location>
</feature>
<dbReference type="Pfam" id="PF18018">
    <property type="entry name" value="DNA_pol_D_N"/>
    <property type="match status" value="1"/>
</dbReference>
<feature type="domain" description="DNA polymerase delta subunit OB-fold" evidence="3">
    <location>
        <begin position="8"/>
        <end position="123"/>
    </location>
</feature>
<comment type="similarity">
    <text evidence="1">Belongs to the DNA polymerase delta/II small subunit family.</text>
</comment>
<dbReference type="InterPro" id="IPR024826">
    <property type="entry name" value="DNA_pol_delta/II_ssu"/>
</dbReference>
<proteinExistence type="inferred from homology"/>
<accession>A0A9Q0RTM6</accession>
<dbReference type="OrthoDB" id="3763at2759"/>
<protein>
    <submittedName>
        <fullName evidence="4">DNA polymerase delta subunit 2</fullName>
    </submittedName>
</protein>
<dbReference type="PANTHER" id="PTHR10416">
    <property type="entry name" value="DNA POLYMERASE DELTA SUBUNIT 2"/>
    <property type="match status" value="1"/>
</dbReference>
<dbReference type="Proteomes" id="UP001151699">
    <property type="component" value="Unassembled WGS sequence"/>
</dbReference>
<dbReference type="PANTHER" id="PTHR10416:SF0">
    <property type="entry name" value="DNA POLYMERASE DELTA SUBUNIT 2"/>
    <property type="match status" value="1"/>
</dbReference>
<comment type="caution">
    <text evidence="4">The sequence shown here is derived from an EMBL/GenBank/DDBJ whole genome shotgun (WGS) entry which is preliminary data.</text>
</comment>
<gene>
    <name evidence="4" type="primary">PolD2_0</name>
    <name evidence="4" type="ORF">Bhyg_17864</name>
</gene>
<dbReference type="AlphaFoldDB" id="A0A9Q0RTM6"/>
<evidence type="ECO:0000259" key="3">
    <source>
        <dbReference type="Pfam" id="PF18018"/>
    </source>
</evidence>
<dbReference type="GO" id="GO:0006271">
    <property type="term" value="P:DNA strand elongation involved in DNA replication"/>
    <property type="evidence" value="ECO:0007669"/>
    <property type="project" value="TreeGrafter"/>
</dbReference>
<keyword evidence="5" id="KW-1185">Reference proteome</keyword>
<feature type="non-terminal residue" evidence="4">
    <location>
        <position position="1"/>
    </location>
</feature>
<evidence type="ECO:0000313" key="5">
    <source>
        <dbReference type="Proteomes" id="UP001151699"/>
    </source>
</evidence>
<evidence type="ECO:0000313" key="4">
    <source>
        <dbReference type="EMBL" id="KAJ6600660.1"/>
    </source>
</evidence>
<keyword evidence="2" id="KW-0235">DNA replication</keyword>
<evidence type="ECO:0000256" key="1">
    <source>
        <dbReference type="ARBA" id="ARBA00006035"/>
    </source>
</evidence>
<name>A0A9Q0RTM6_9DIPT</name>
<reference evidence="4" key="1">
    <citation type="submission" date="2022-07" db="EMBL/GenBank/DDBJ databases">
        <authorList>
            <person name="Trinca V."/>
            <person name="Uliana J.V.C."/>
            <person name="Torres T.T."/>
            <person name="Ward R.J."/>
            <person name="Monesi N."/>
        </authorList>
    </citation>
    <scope>NUCLEOTIDE SEQUENCE</scope>
    <source>
        <strain evidence="4">HSMRA1968</strain>
        <tissue evidence="4">Whole embryos</tissue>
    </source>
</reference>
<dbReference type="Gene3D" id="2.40.50.430">
    <property type="match status" value="1"/>
</dbReference>
<dbReference type="InterPro" id="IPR040663">
    <property type="entry name" value="DNA_pol_D_N"/>
</dbReference>
<dbReference type="GO" id="GO:0043625">
    <property type="term" value="C:delta DNA polymerase complex"/>
    <property type="evidence" value="ECO:0007669"/>
    <property type="project" value="TreeGrafter"/>
</dbReference>
<dbReference type="EMBL" id="WJQU01006180">
    <property type="protein sequence ID" value="KAJ6600660.1"/>
    <property type="molecule type" value="Genomic_DNA"/>
</dbReference>
<evidence type="ECO:0000256" key="2">
    <source>
        <dbReference type="ARBA" id="ARBA00022705"/>
    </source>
</evidence>
<organism evidence="4 5">
    <name type="scientific">Pseudolycoriella hygida</name>
    <dbReference type="NCBI Taxonomy" id="35572"/>
    <lineage>
        <taxon>Eukaryota</taxon>
        <taxon>Metazoa</taxon>
        <taxon>Ecdysozoa</taxon>
        <taxon>Arthropoda</taxon>
        <taxon>Hexapoda</taxon>
        <taxon>Insecta</taxon>
        <taxon>Pterygota</taxon>
        <taxon>Neoptera</taxon>
        <taxon>Endopterygota</taxon>
        <taxon>Diptera</taxon>
        <taxon>Nematocera</taxon>
        <taxon>Sciaroidea</taxon>
        <taxon>Sciaridae</taxon>
        <taxon>Pseudolycoriella</taxon>
    </lineage>
</organism>